<dbReference type="Proteomes" id="UP000265703">
    <property type="component" value="Unassembled WGS sequence"/>
</dbReference>
<evidence type="ECO:0000313" key="11">
    <source>
        <dbReference type="EMBL" id="RIA78643.1"/>
    </source>
</evidence>
<dbReference type="Pfam" id="PF05193">
    <property type="entry name" value="Peptidase_M16_C"/>
    <property type="match status" value="1"/>
</dbReference>
<gene>
    <name evidence="11" type="ORF">C1645_232218</name>
</gene>
<dbReference type="AlphaFoldDB" id="A0A397RWV0"/>
<comment type="subcellular location">
    <subcellularLocation>
        <location evidence="2">Mitochondrion</location>
    </subcellularLocation>
</comment>
<keyword evidence="6" id="KW-0378">Hydrolase</keyword>
<feature type="non-terminal residue" evidence="11">
    <location>
        <position position="1"/>
    </location>
</feature>
<feature type="domain" description="Peptidase M16 C-terminal" evidence="10">
    <location>
        <begin position="1"/>
        <end position="161"/>
    </location>
</feature>
<evidence type="ECO:0000256" key="2">
    <source>
        <dbReference type="ARBA" id="ARBA00004173"/>
    </source>
</evidence>
<evidence type="ECO:0000259" key="10">
    <source>
        <dbReference type="Pfam" id="PF05193"/>
    </source>
</evidence>
<keyword evidence="4" id="KW-0645">Protease</keyword>
<dbReference type="PANTHER" id="PTHR43016:SF13">
    <property type="entry name" value="PRESEQUENCE PROTEASE, MITOCHONDRIAL"/>
    <property type="match status" value="1"/>
</dbReference>
<protein>
    <submittedName>
        <fullName evidence="11">Metalloenzyme, LuxS/M16 peptidase-like protein</fullName>
    </submittedName>
</protein>
<dbReference type="Gene3D" id="3.30.830.10">
    <property type="entry name" value="Metalloenzyme, LuxS/M16 peptidase-like"/>
    <property type="match status" value="1"/>
</dbReference>
<dbReference type="EMBL" id="QKYT01002511">
    <property type="protein sequence ID" value="RIA78643.1"/>
    <property type="molecule type" value="Genomic_DNA"/>
</dbReference>
<evidence type="ECO:0000256" key="6">
    <source>
        <dbReference type="ARBA" id="ARBA00022801"/>
    </source>
</evidence>
<feature type="non-terminal residue" evidence="11">
    <location>
        <position position="194"/>
    </location>
</feature>
<keyword evidence="7" id="KW-0862">Zinc</keyword>
<sequence length="194" mass="21600">GNFPLSDHLAAIDNKIRGFEKLSSDGGIKIVEPFDSPKRINLYGPFDPMRNPEKQTKMSISFLTNDITNTFETFALKIFSYLLLDGHASPMYKALIDANIGSDFSENTGYDSSTRMGYMSIGLQGMNKKYVPLAEETIRKVLEDVHQNGFDSKRIEAAIHQTELSIKHKTASFGLGIMHLISSGWFNGCNPAEL</sequence>
<dbReference type="GO" id="GO:0016485">
    <property type="term" value="P:protein processing"/>
    <property type="evidence" value="ECO:0007669"/>
    <property type="project" value="TreeGrafter"/>
</dbReference>
<evidence type="ECO:0000256" key="1">
    <source>
        <dbReference type="ARBA" id="ARBA00001947"/>
    </source>
</evidence>
<dbReference type="OrthoDB" id="10250783at2759"/>
<evidence type="ECO:0000313" key="12">
    <source>
        <dbReference type="Proteomes" id="UP000265703"/>
    </source>
</evidence>
<comment type="cofactor">
    <cofactor evidence="1">
        <name>Zn(2+)</name>
        <dbReference type="ChEBI" id="CHEBI:29105"/>
    </cofactor>
</comment>
<comment type="similarity">
    <text evidence="3">Belongs to the peptidase M16 family. PreP subfamily.</text>
</comment>
<dbReference type="STRING" id="658196.A0A397RWV0"/>
<proteinExistence type="inferred from homology"/>
<reference evidence="11 12" key="1">
    <citation type="submission" date="2018-06" db="EMBL/GenBank/DDBJ databases">
        <title>Comparative genomics reveals the genomic features of Rhizophagus irregularis, R. cerebriforme, R. diaphanum and Gigaspora rosea, and their symbiotic lifestyle signature.</title>
        <authorList>
            <person name="Morin E."/>
            <person name="San Clemente H."/>
            <person name="Chen E.C.H."/>
            <person name="De La Providencia I."/>
            <person name="Hainaut M."/>
            <person name="Kuo A."/>
            <person name="Kohler A."/>
            <person name="Murat C."/>
            <person name="Tang N."/>
            <person name="Roy S."/>
            <person name="Loubradou J."/>
            <person name="Henrissat B."/>
            <person name="Grigoriev I.V."/>
            <person name="Corradi N."/>
            <person name="Roux C."/>
            <person name="Martin F.M."/>
        </authorList>
    </citation>
    <scope>NUCLEOTIDE SEQUENCE [LARGE SCALE GENOMIC DNA]</scope>
    <source>
        <strain evidence="11 12">DAOM 227022</strain>
    </source>
</reference>
<dbReference type="InterPro" id="IPR007863">
    <property type="entry name" value="Peptidase_M16_C"/>
</dbReference>
<evidence type="ECO:0000256" key="9">
    <source>
        <dbReference type="ARBA" id="ARBA00023128"/>
    </source>
</evidence>
<dbReference type="GO" id="GO:0046872">
    <property type="term" value="F:metal ion binding"/>
    <property type="evidence" value="ECO:0007669"/>
    <property type="project" value="UniProtKB-KW"/>
</dbReference>
<dbReference type="GO" id="GO:0004222">
    <property type="term" value="F:metalloendopeptidase activity"/>
    <property type="evidence" value="ECO:0007669"/>
    <property type="project" value="TreeGrafter"/>
</dbReference>
<keyword evidence="12" id="KW-1185">Reference proteome</keyword>
<evidence type="ECO:0000256" key="8">
    <source>
        <dbReference type="ARBA" id="ARBA00023049"/>
    </source>
</evidence>
<keyword evidence="8" id="KW-0482">Metalloprotease</keyword>
<dbReference type="PANTHER" id="PTHR43016">
    <property type="entry name" value="PRESEQUENCE PROTEASE"/>
    <property type="match status" value="1"/>
</dbReference>
<organism evidence="11 12">
    <name type="scientific">Glomus cerebriforme</name>
    <dbReference type="NCBI Taxonomy" id="658196"/>
    <lineage>
        <taxon>Eukaryota</taxon>
        <taxon>Fungi</taxon>
        <taxon>Fungi incertae sedis</taxon>
        <taxon>Mucoromycota</taxon>
        <taxon>Glomeromycotina</taxon>
        <taxon>Glomeromycetes</taxon>
        <taxon>Glomerales</taxon>
        <taxon>Glomeraceae</taxon>
        <taxon>Glomus</taxon>
    </lineage>
</organism>
<dbReference type="SUPFAM" id="SSF63411">
    <property type="entry name" value="LuxS/MPP-like metallohydrolase"/>
    <property type="match status" value="1"/>
</dbReference>
<evidence type="ECO:0000256" key="7">
    <source>
        <dbReference type="ARBA" id="ARBA00022833"/>
    </source>
</evidence>
<keyword evidence="5" id="KW-0479">Metal-binding</keyword>
<accession>A0A397RWV0</accession>
<evidence type="ECO:0000256" key="3">
    <source>
        <dbReference type="ARBA" id="ARBA00007575"/>
    </source>
</evidence>
<evidence type="ECO:0000256" key="5">
    <source>
        <dbReference type="ARBA" id="ARBA00022723"/>
    </source>
</evidence>
<dbReference type="GO" id="GO:0005759">
    <property type="term" value="C:mitochondrial matrix"/>
    <property type="evidence" value="ECO:0007669"/>
    <property type="project" value="TreeGrafter"/>
</dbReference>
<keyword evidence="9" id="KW-0496">Mitochondrion</keyword>
<dbReference type="FunFam" id="3.30.830.10:FF:000009">
    <property type="entry name" value="Presequence protease, mitochondrial"/>
    <property type="match status" value="1"/>
</dbReference>
<dbReference type="InterPro" id="IPR011249">
    <property type="entry name" value="Metalloenz_LuxS/M16"/>
</dbReference>
<comment type="caution">
    <text evidence="11">The sequence shown here is derived from an EMBL/GenBank/DDBJ whole genome shotgun (WGS) entry which is preliminary data.</text>
</comment>
<evidence type="ECO:0000256" key="4">
    <source>
        <dbReference type="ARBA" id="ARBA00022670"/>
    </source>
</evidence>
<name>A0A397RWV0_9GLOM</name>